<dbReference type="Proteomes" id="UP001164250">
    <property type="component" value="Chromosome 5"/>
</dbReference>
<proteinExistence type="predicted"/>
<keyword evidence="2" id="KW-1185">Reference proteome</keyword>
<protein>
    <submittedName>
        <fullName evidence="1">Uncharacterized protein</fullName>
    </submittedName>
</protein>
<organism evidence="1 2">
    <name type="scientific">Pistacia atlantica</name>
    <dbReference type="NCBI Taxonomy" id="434234"/>
    <lineage>
        <taxon>Eukaryota</taxon>
        <taxon>Viridiplantae</taxon>
        <taxon>Streptophyta</taxon>
        <taxon>Embryophyta</taxon>
        <taxon>Tracheophyta</taxon>
        <taxon>Spermatophyta</taxon>
        <taxon>Magnoliopsida</taxon>
        <taxon>eudicotyledons</taxon>
        <taxon>Gunneridae</taxon>
        <taxon>Pentapetalae</taxon>
        <taxon>rosids</taxon>
        <taxon>malvids</taxon>
        <taxon>Sapindales</taxon>
        <taxon>Anacardiaceae</taxon>
        <taxon>Pistacia</taxon>
    </lineage>
</organism>
<evidence type="ECO:0000313" key="2">
    <source>
        <dbReference type="Proteomes" id="UP001164250"/>
    </source>
</evidence>
<reference evidence="2" key="1">
    <citation type="journal article" date="2023" name="G3 (Bethesda)">
        <title>Genome assembly and association tests identify interacting loci associated with vigor, precocity, and sex in interspecific pistachio rootstocks.</title>
        <authorList>
            <person name="Palmer W."/>
            <person name="Jacygrad E."/>
            <person name="Sagayaradj S."/>
            <person name="Cavanaugh K."/>
            <person name="Han R."/>
            <person name="Bertier L."/>
            <person name="Beede B."/>
            <person name="Kafkas S."/>
            <person name="Golino D."/>
            <person name="Preece J."/>
            <person name="Michelmore R."/>
        </authorList>
    </citation>
    <scope>NUCLEOTIDE SEQUENCE [LARGE SCALE GENOMIC DNA]</scope>
</reference>
<comment type="caution">
    <text evidence="1">The sequence shown here is derived from an EMBL/GenBank/DDBJ whole genome shotgun (WGS) entry which is preliminary data.</text>
</comment>
<gene>
    <name evidence="1" type="ORF">Patl1_27386</name>
</gene>
<name>A0ACC1BCG5_9ROSI</name>
<evidence type="ECO:0000313" key="1">
    <source>
        <dbReference type="EMBL" id="KAJ0096541.1"/>
    </source>
</evidence>
<dbReference type="EMBL" id="CM047901">
    <property type="protein sequence ID" value="KAJ0096541.1"/>
    <property type="molecule type" value="Genomic_DNA"/>
</dbReference>
<sequence>MELHPIISSKGMNSPSTQFVTPSRLAIYEPIHQLGTWGENFKSNGNPNTSTPMIVEVDTKLDTQSEDTSQGTFPLSNKYEQEASKPVDKIQRRLAQNREAARKSRLRKKAYVQQLESSRLKLVQLEQELERARQQGLYIGSGVEGSQMGFSGPVNSEFTLDNKTLWNFGTASLPPPPPPINTLLFVISCSCIQQKVLTEVCAGIAAFEMEYGRWVEEQNRQTCELRCALQAHISDIELHILVEGGMSHYFELFRMKSIAAKADVFYVMSGMWKTAAERFFFWIGGFRPSELLKVLVPHLDTLTDSQYMEVSNLRQSCQQAEDALSQGMEKLQSTLAETVAAGQLVEGGYIPRIPTAMEKLEALVVFVNQADHLRQETLQQMSRILTTRQAARGLLALGEYFQRLRALSSIWATRPREPA</sequence>
<accession>A0ACC1BCG5</accession>